<proteinExistence type="predicted"/>
<reference evidence="1 2" key="1">
    <citation type="submission" date="2011-11" db="EMBL/GenBank/DDBJ databases">
        <title>The Noncontiguous Finished genome of Desulfosporosinus youngiae DSM 17734.</title>
        <authorList>
            <consortium name="US DOE Joint Genome Institute (JGI-PGF)"/>
            <person name="Lucas S."/>
            <person name="Han J."/>
            <person name="Lapidus A."/>
            <person name="Cheng J.-F."/>
            <person name="Goodwin L."/>
            <person name="Pitluck S."/>
            <person name="Peters L."/>
            <person name="Ovchinnikova G."/>
            <person name="Lu M."/>
            <person name="Land M.L."/>
            <person name="Hauser L."/>
            <person name="Pester M."/>
            <person name="Spring S."/>
            <person name="Ollivier B."/>
            <person name="Rattei T."/>
            <person name="Klenk H.-P."/>
            <person name="Wagner M."/>
            <person name="Loy A."/>
            <person name="Woyke T.J."/>
        </authorList>
    </citation>
    <scope>NUCLEOTIDE SEQUENCE [LARGE SCALE GENOMIC DNA]</scope>
    <source>
        <strain evidence="1 2">DSM 17734</strain>
    </source>
</reference>
<dbReference type="EMBL" id="CM001441">
    <property type="protein sequence ID" value="EHQ88700.1"/>
    <property type="molecule type" value="Genomic_DNA"/>
</dbReference>
<sequence>MSSLQISIVHIKNRYDEIVMNKAFKALIRF</sequence>
<evidence type="ECO:0000313" key="1">
    <source>
        <dbReference type="EMBL" id="EHQ88700.1"/>
    </source>
</evidence>
<dbReference type="STRING" id="768710.DesyoDRAFT_1562"/>
<protein>
    <submittedName>
        <fullName evidence="1">Uncharacterized protein</fullName>
    </submittedName>
</protein>
<name>H5Y2K9_9FIRM</name>
<accession>H5Y2K9</accession>
<organism evidence="1 2">
    <name type="scientific">Desulfosporosinus youngiae DSM 17734</name>
    <dbReference type="NCBI Taxonomy" id="768710"/>
    <lineage>
        <taxon>Bacteria</taxon>
        <taxon>Bacillati</taxon>
        <taxon>Bacillota</taxon>
        <taxon>Clostridia</taxon>
        <taxon>Eubacteriales</taxon>
        <taxon>Desulfitobacteriaceae</taxon>
        <taxon>Desulfosporosinus</taxon>
    </lineage>
</organism>
<keyword evidence="2" id="KW-1185">Reference proteome</keyword>
<gene>
    <name evidence="1" type="ORF">DesyoDRAFT_1562</name>
</gene>
<evidence type="ECO:0000313" key="2">
    <source>
        <dbReference type="Proteomes" id="UP000005104"/>
    </source>
</evidence>
<dbReference type="HOGENOM" id="CLU_3403202_0_0_9"/>
<dbReference type="Proteomes" id="UP000005104">
    <property type="component" value="Chromosome"/>
</dbReference>
<dbReference type="AlphaFoldDB" id="H5Y2K9"/>